<sequence>MTLLGYSLRLPWIIYGVITLLAGLVILPLPETRNQPLANTIQDVENNTKYSRNVKQEDTSTKVTQF</sequence>
<evidence type="ECO:0000256" key="1">
    <source>
        <dbReference type="SAM" id="Phobius"/>
    </source>
</evidence>
<reference evidence="2" key="2">
    <citation type="submission" date="2020-08" db="EMBL/GenBank/DDBJ databases">
        <authorList>
            <person name="Shumante A."/>
            <person name="Zimin A.V."/>
            <person name="Puiu D."/>
            <person name="Salzberg S.L."/>
        </authorList>
    </citation>
    <scope>NUCLEOTIDE SEQUENCE</scope>
    <source>
        <strain evidence="2">WC2-LM</strain>
        <tissue evidence="2">Liver</tissue>
    </source>
</reference>
<evidence type="ECO:0000313" key="2">
    <source>
        <dbReference type="EMBL" id="KAF7467117.1"/>
    </source>
</evidence>
<keyword evidence="4" id="KW-1185">Reference proteome</keyword>
<gene>
    <name evidence="2" type="ORF">GHT09_001525</name>
    <name evidence="3" type="ORF">MONAX_5E029325</name>
</gene>
<feature type="transmembrane region" description="Helical" evidence="1">
    <location>
        <begin position="12"/>
        <end position="29"/>
    </location>
</feature>
<keyword evidence="1" id="KW-0812">Transmembrane</keyword>
<keyword evidence="1" id="KW-0472">Membrane</keyword>
<evidence type="ECO:0000313" key="4">
    <source>
        <dbReference type="Proteomes" id="UP000335636"/>
    </source>
</evidence>
<dbReference type="Proteomes" id="UP000662637">
    <property type="component" value="Unassembled WGS sequence"/>
</dbReference>
<dbReference type="Proteomes" id="UP000335636">
    <property type="component" value="Unassembled WGS sequence"/>
</dbReference>
<protein>
    <recommendedName>
        <fullName evidence="5">Major facilitator superfamily (MFS) profile domain-containing protein</fullName>
    </recommendedName>
</protein>
<dbReference type="EMBL" id="WJEC01007810">
    <property type="protein sequence ID" value="KAF7467117.1"/>
    <property type="molecule type" value="Genomic_DNA"/>
</dbReference>
<name>A0A5E4D5K0_MARMO</name>
<evidence type="ECO:0008006" key="5">
    <source>
        <dbReference type="Google" id="ProtNLM"/>
    </source>
</evidence>
<proteinExistence type="predicted"/>
<dbReference type="AlphaFoldDB" id="A0A5E4D5K0"/>
<reference evidence="3 4" key="1">
    <citation type="submission" date="2019-04" db="EMBL/GenBank/DDBJ databases">
        <authorList>
            <person name="Alioto T."/>
            <person name="Alioto T."/>
        </authorList>
    </citation>
    <scope>NUCLEOTIDE SEQUENCE [LARGE SCALE GENOMIC DNA]</scope>
</reference>
<organism evidence="3 4">
    <name type="scientific">Marmota monax</name>
    <name type="common">Woodchuck</name>
    <dbReference type="NCBI Taxonomy" id="9995"/>
    <lineage>
        <taxon>Eukaryota</taxon>
        <taxon>Metazoa</taxon>
        <taxon>Chordata</taxon>
        <taxon>Craniata</taxon>
        <taxon>Vertebrata</taxon>
        <taxon>Euteleostomi</taxon>
        <taxon>Mammalia</taxon>
        <taxon>Eutheria</taxon>
        <taxon>Euarchontoglires</taxon>
        <taxon>Glires</taxon>
        <taxon>Rodentia</taxon>
        <taxon>Sciuromorpha</taxon>
        <taxon>Sciuridae</taxon>
        <taxon>Xerinae</taxon>
        <taxon>Marmotini</taxon>
        <taxon>Marmota</taxon>
    </lineage>
</organism>
<dbReference type="EMBL" id="CABDUW010003277">
    <property type="protein sequence ID" value="VTJ88970.1"/>
    <property type="molecule type" value="Genomic_DNA"/>
</dbReference>
<keyword evidence="1" id="KW-1133">Transmembrane helix</keyword>
<accession>A0A5E4D5K0</accession>
<evidence type="ECO:0000313" key="3">
    <source>
        <dbReference type="EMBL" id="VTJ88970.1"/>
    </source>
</evidence>